<dbReference type="SMART" id="SM00347">
    <property type="entry name" value="HTH_MARR"/>
    <property type="match status" value="1"/>
</dbReference>
<dbReference type="InterPro" id="IPR039422">
    <property type="entry name" value="MarR/SlyA-like"/>
</dbReference>
<dbReference type="PANTHER" id="PTHR33164:SF95">
    <property type="entry name" value="TRANSCRIPTIONAL REGULATOR"/>
    <property type="match status" value="1"/>
</dbReference>
<dbReference type="Proteomes" id="UP001230156">
    <property type="component" value="Unassembled WGS sequence"/>
</dbReference>
<evidence type="ECO:0000313" key="2">
    <source>
        <dbReference type="EMBL" id="MDQ7247582.1"/>
    </source>
</evidence>
<dbReference type="PROSITE" id="PS50995">
    <property type="entry name" value="HTH_MARR_2"/>
    <property type="match status" value="1"/>
</dbReference>
<keyword evidence="3" id="KW-1185">Reference proteome</keyword>
<proteinExistence type="predicted"/>
<gene>
    <name evidence="2" type="ORF">Q8A70_07880</name>
</gene>
<sequence>MPAKASGTRRGTAPEGAAAAFYILDHQIGFALRLAHQRHCALFAERIGDPELTPTQWAALAKLWQTGPTSQNRLGRLTGMDASTIRGVVTRLIKRGLVDTRPDREDARLLLIGLTREGTQLYRSLAPIALQITEETLSPLNQDERETLMRLLDKLR</sequence>
<feature type="domain" description="HTH marR-type" evidence="1">
    <location>
        <begin position="25"/>
        <end position="156"/>
    </location>
</feature>
<dbReference type="EMBL" id="JAUYVI010000002">
    <property type="protein sequence ID" value="MDQ7247582.1"/>
    <property type="molecule type" value="Genomic_DNA"/>
</dbReference>
<dbReference type="RefSeq" id="WP_379954986.1">
    <property type="nucleotide sequence ID" value="NZ_JAUYVI010000002.1"/>
</dbReference>
<name>A0ABU0YIP3_9PROT</name>
<accession>A0ABU0YIP3</accession>
<evidence type="ECO:0000259" key="1">
    <source>
        <dbReference type="PROSITE" id="PS50995"/>
    </source>
</evidence>
<dbReference type="PRINTS" id="PR00598">
    <property type="entry name" value="HTHMARR"/>
</dbReference>
<reference evidence="3" key="1">
    <citation type="submission" date="2023-08" db="EMBL/GenBank/DDBJ databases">
        <title>Rhodospirillaceae gen. nov., a novel taxon isolated from the Yangtze River Yuezi River estuary sludge.</title>
        <authorList>
            <person name="Ruan L."/>
        </authorList>
    </citation>
    <scope>NUCLEOTIDE SEQUENCE [LARGE SCALE GENOMIC DNA]</scope>
    <source>
        <strain evidence="3">R-7</strain>
    </source>
</reference>
<dbReference type="PANTHER" id="PTHR33164">
    <property type="entry name" value="TRANSCRIPTIONAL REGULATOR, MARR FAMILY"/>
    <property type="match status" value="1"/>
</dbReference>
<dbReference type="Gene3D" id="1.10.10.10">
    <property type="entry name" value="Winged helix-like DNA-binding domain superfamily/Winged helix DNA-binding domain"/>
    <property type="match status" value="1"/>
</dbReference>
<dbReference type="Pfam" id="PF01047">
    <property type="entry name" value="MarR"/>
    <property type="match status" value="1"/>
</dbReference>
<dbReference type="InterPro" id="IPR036390">
    <property type="entry name" value="WH_DNA-bd_sf"/>
</dbReference>
<protein>
    <submittedName>
        <fullName evidence="2">MarR family transcriptional regulator</fullName>
    </submittedName>
</protein>
<organism evidence="2 3">
    <name type="scientific">Dongia sedimenti</name>
    <dbReference type="NCBI Taxonomy" id="3064282"/>
    <lineage>
        <taxon>Bacteria</taxon>
        <taxon>Pseudomonadati</taxon>
        <taxon>Pseudomonadota</taxon>
        <taxon>Alphaproteobacteria</taxon>
        <taxon>Rhodospirillales</taxon>
        <taxon>Dongiaceae</taxon>
        <taxon>Dongia</taxon>
    </lineage>
</organism>
<comment type="caution">
    <text evidence="2">The sequence shown here is derived from an EMBL/GenBank/DDBJ whole genome shotgun (WGS) entry which is preliminary data.</text>
</comment>
<dbReference type="InterPro" id="IPR036388">
    <property type="entry name" value="WH-like_DNA-bd_sf"/>
</dbReference>
<evidence type="ECO:0000313" key="3">
    <source>
        <dbReference type="Proteomes" id="UP001230156"/>
    </source>
</evidence>
<dbReference type="InterPro" id="IPR000835">
    <property type="entry name" value="HTH_MarR-typ"/>
</dbReference>
<dbReference type="SUPFAM" id="SSF46785">
    <property type="entry name" value="Winged helix' DNA-binding domain"/>
    <property type="match status" value="1"/>
</dbReference>